<dbReference type="Gene3D" id="3.40.50.300">
    <property type="entry name" value="P-loop containing nucleotide triphosphate hydrolases"/>
    <property type="match status" value="2"/>
</dbReference>
<keyword evidence="2" id="KW-0547">Nucleotide-binding</keyword>
<dbReference type="OrthoDB" id="5477114at2"/>
<evidence type="ECO:0000256" key="5">
    <source>
        <dbReference type="ARBA" id="ARBA00023136"/>
    </source>
</evidence>
<name>A0A1H0TJ66_9BACI</name>
<organism evidence="9 10">
    <name type="scientific">Litchfieldia salsa</name>
    <dbReference type="NCBI Taxonomy" id="930152"/>
    <lineage>
        <taxon>Bacteria</taxon>
        <taxon>Bacillati</taxon>
        <taxon>Bacillota</taxon>
        <taxon>Bacilli</taxon>
        <taxon>Bacillales</taxon>
        <taxon>Bacillaceae</taxon>
        <taxon>Litchfieldia</taxon>
    </lineage>
</organism>
<dbReference type="AlphaFoldDB" id="A0A1H0TJ66"/>
<dbReference type="InterPro" id="IPR045063">
    <property type="entry name" value="Dynamin_N"/>
</dbReference>
<dbReference type="GO" id="GO:0005525">
    <property type="term" value="F:GTP binding"/>
    <property type="evidence" value="ECO:0007669"/>
    <property type="project" value="UniProtKB-KW"/>
</dbReference>
<evidence type="ECO:0000259" key="8">
    <source>
        <dbReference type="Pfam" id="PF00350"/>
    </source>
</evidence>
<dbReference type="GO" id="GO:0016020">
    <property type="term" value="C:membrane"/>
    <property type="evidence" value="ECO:0007669"/>
    <property type="project" value="UniProtKB-SubCell"/>
</dbReference>
<reference evidence="10" key="1">
    <citation type="submission" date="2016-10" db="EMBL/GenBank/DDBJ databases">
        <authorList>
            <person name="Varghese N."/>
            <person name="Submissions S."/>
        </authorList>
    </citation>
    <scope>NUCLEOTIDE SEQUENCE [LARGE SCALE GENOMIC DNA]</scope>
    <source>
        <strain evidence="10">IBRC-M10078</strain>
    </source>
</reference>
<dbReference type="GO" id="GO:0003924">
    <property type="term" value="F:GTPase activity"/>
    <property type="evidence" value="ECO:0007669"/>
    <property type="project" value="InterPro"/>
</dbReference>
<feature type="region of interest" description="Disordered" evidence="7">
    <location>
        <begin position="569"/>
        <end position="592"/>
    </location>
</feature>
<evidence type="ECO:0000256" key="7">
    <source>
        <dbReference type="SAM" id="MobiDB-lite"/>
    </source>
</evidence>
<evidence type="ECO:0000256" key="3">
    <source>
        <dbReference type="ARBA" id="ARBA00022801"/>
    </source>
</evidence>
<evidence type="ECO:0000256" key="1">
    <source>
        <dbReference type="ARBA" id="ARBA00004370"/>
    </source>
</evidence>
<proteinExistence type="predicted"/>
<dbReference type="EMBL" id="FNJU01000003">
    <property type="protein sequence ID" value="SDP53596.1"/>
    <property type="molecule type" value="Genomic_DNA"/>
</dbReference>
<keyword evidence="3" id="KW-0378">Hydrolase</keyword>
<keyword evidence="5" id="KW-0472">Membrane</keyword>
<dbReference type="InterPro" id="IPR027094">
    <property type="entry name" value="Mitofusin_fam"/>
</dbReference>
<feature type="coiled-coil region" evidence="6">
    <location>
        <begin position="960"/>
        <end position="987"/>
    </location>
</feature>
<dbReference type="PANTHER" id="PTHR10465">
    <property type="entry name" value="TRANSMEMBRANE GTPASE FZO1"/>
    <property type="match status" value="1"/>
</dbReference>
<dbReference type="SUPFAM" id="SSF52540">
    <property type="entry name" value="P-loop containing nucleoside triphosphate hydrolases"/>
    <property type="match status" value="2"/>
</dbReference>
<dbReference type="RefSeq" id="WP_090852694.1">
    <property type="nucleotide sequence ID" value="NZ_FNJU01000003.1"/>
</dbReference>
<dbReference type="Proteomes" id="UP000199159">
    <property type="component" value="Unassembled WGS sequence"/>
</dbReference>
<evidence type="ECO:0000256" key="6">
    <source>
        <dbReference type="SAM" id="Coils"/>
    </source>
</evidence>
<dbReference type="CDD" id="cd09912">
    <property type="entry name" value="DLP_2"/>
    <property type="match status" value="2"/>
</dbReference>
<dbReference type="STRING" id="930152.SAMN05216565_103535"/>
<accession>A0A1H0TJ66</accession>
<feature type="domain" description="Dynamin N-terminal" evidence="8">
    <location>
        <begin position="635"/>
        <end position="862"/>
    </location>
</feature>
<gene>
    <name evidence="9" type="ORF">SAMN05216565_103535</name>
</gene>
<dbReference type="PANTHER" id="PTHR10465:SF0">
    <property type="entry name" value="SARCALUMENIN"/>
    <property type="match status" value="1"/>
</dbReference>
<protein>
    <submittedName>
        <fullName evidence="9">Dynamin family protein</fullName>
    </submittedName>
</protein>
<evidence type="ECO:0000256" key="4">
    <source>
        <dbReference type="ARBA" id="ARBA00023134"/>
    </source>
</evidence>
<sequence length="1226" mass="141948">MIDVRGHVKVSKEELLHRLTAIYQEMKDDQEHAKKMIQLIKKLNQSQFMIGFCGHFSAGKSSMINELIGEELLPSSPIPTSANLVMVKSGRAYARVYYKNNEIIEYPAPYNYDVIKEYCKDGEEIESLEISHETRVLKEGITIMDTPGIDSTDDAHRVATESALHLADLLFYVMDYNHVQSELNFQFTKEMTDRNKTIYLIINQIDKHQETELSFESFQQSVEQGFNDYQVFPDGIFYTSLRADEHPFNQLSEVKKLINEKIIQKDELLFNSIINSTHQIIEEHLIETNQIKSSEKEKLEDLISSLSDNERQIIPNQVKDLEGKLRELDAKRDQARTNFMEGFNKVLHNAYLMPFSTRELAKSYIESCQEEFKVGFLFSKSKTDQERQTRLNHFYHDLQEKVNEQIEWHLKDYVNSYLKENQLNQLLSKVEVFETGLNKDILTTSYKAGARLTGDYVLTYTEDVANEIKKQYRQIGMRFLDDISIHIEAKIIKEIKELESELQIYKSYQEAILKLEDMKYERVQKKGKLQDILNNGEYQPIKVNFEQLIKEDRVIKTSSTEDLMEMNKFSTPELSERPNLASSSSNSLDEEERVQNTINDLLKVKSEIETIKGLSTLAKDMADKAERLDQNQFTVALFGAFSAGKSSFANALIGSHVLPVSPNPTTATINKIKPPSDMYPHGTVVVKIKSKEQLLTDLSHSLQMFDKDAENLDLAISSIKKLINDKAELGSKEKPHFRFLKAVSDGFEAINGKLDQQLIASMDEFKEYVAVEEKACFVEWIELYYDCEITRKGITLVDTPGADSINARHTGVAFNYIKNADAILFVTYYNHAFSKADREFLIQLGRVKDTFSMDKMFFIINAADLASSLSELEDVKEYVSSQLIRYGIKTPRLYALSSQMAIKEKITANTIQDSAVLNSSNIADFEKDFHQFIVSELIDMTIVSSYEDIHRAKTIIDYYIESAMESKEEKRQKLERVIKQEAQMQEIIHSRAFDIEKKALEQEISELVFYIKQRVFLRYSDFFKEAFNPVTLRDDGRDLRKSLIICLNELIESVGFDLSQEMRATSLRIERFLHLTTKDILGDLNQKLSEIDEHIMLPKSVKHEFAEIVFETGLQDLDQGQFKKALSLFKNPKAFFEKNEKKLMSDEIDSILQSPVTVYLEEQKERLIYFYSHEFYIYIEELRVKSLKEIDEYFVGIKQALSEEVNVEKLIAIQNLLFKLEEKNER</sequence>
<keyword evidence="6" id="KW-0175">Coiled coil</keyword>
<dbReference type="InterPro" id="IPR027417">
    <property type="entry name" value="P-loop_NTPase"/>
</dbReference>
<evidence type="ECO:0000313" key="9">
    <source>
        <dbReference type="EMBL" id="SDP53596.1"/>
    </source>
</evidence>
<evidence type="ECO:0000313" key="10">
    <source>
        <dbReference type="Proteomes" id="UP000199159"/>
    </source>
</evidence>
<comment type="subcellular location">
    <subcellularLocation>
        <location evidence="1">Membrane</location>
    </subcellularLocation>
</comment>
<evidence type="ECO:0000256" key="2">
    <source>
        <dbReference type="ARBA" id="ARBA00022741"/>
    </source>
</evidence>
<feature type="domain" description="Dynamin N-terminal" evidence="8">
    <location>
        <begin position="50"/>
        <end position="205"/>
    </location>
</feature>
<keyword evidence="10" id="KW-1185">Reference proteome</keyword>
<keyword evidence="4" id="KW-0342">GTP-binding</keyword>
<dbReference type="Pfam" id="PF00350">
    <property type="entry name" value="Dynamin_N"/>
    <property type="match status" value="2"/>
</dbReference>